<reference evidence="2" key="2">
    <citation type="journal article" date="2010" name="Stand. Genomic Sci.">
        <title>Complete genome sequence of Vulcanisaeta distributa type strain (IC-017T).</title>
        <authorList>
            <person name="Mavromatis K."/>
            <person name="Sikorski J."/>
            <person name="Pabst E."/>
            <person name="Teshima H."/>
            <person name="Lapidus A."/>
            <person name="Lucas S."/>
            <person name="Nolan M."/>
            <person name="Glavina Del Rio T."/>
            <person name="Cheng J."/>
            <person name="Bruce D."/>
            <person name="Goodwin L."/>
            <person name="Pitluck S."/>
            <person name="Liolios K."/>
            <person name="Ivanova N."/>
            <person name="Mikhailova N."/>
            <person name="Pati A."/>
            <person name="Chen A."/>
            <person name="Palaniappan K."/>
            <person name="Land M."/>
            <person name="Hauser L."/>
            <person name="Chang Y."/>
            <person name="Jeffries C."/>
            <person name="Rohde M."/>
            <person name="Spring S."/>
            <person name="Goker M."/>
            <person name="Wirth R."/>
            <person name="Woyke T."/>
            <person name="Bristow J."/>
            <person name="Eisen J."/>
            <person name="Markowitz V."/>
            <person name="Hugenholtz P."/>
            <person name="Klenk H."/>
            <person name="Kyrpides N."/>
        </authorList>
    </citation>
    <scope>NUCLEOTIDE SEQUENCE [LARGE SCALE GENOMIC DNA]</scope>
    <source>
        <strain evidence="2">DSM 14429 / JCM 11212 / NBRC 100878 / IC-017</strain>
    </source>
</reference>
<dbReference type="OrthoDB" id="27960at2157"/>
<dbReference type="Proteomes" id="UP000006681">
    <property type="component" value="Chromosome"/>
</dbReference>
<sequence>MDGIKLGFAGRSSTWNLLRKLVFPEHVALRYVSNEDDCQGLDLVIVEKYMADLVNCPRVLVLSDSSIDGMIEAVINGLGLNELNIGVDIGNSRCGAIILNNDTPLIHVTLSFVKLIRMIRRLARRTSINLIIGISPGVSELVRDFLELINDVGIRVKVINEDVAYGKKDVFRSRYPYLTLDELDGLVYAYTGLAMSIHE</sequence>
<evidence type="ECO:0000313" key="1">
    <source>
        <dbReference type="EMBL" id="ADN51866.1"/>
    </source>
</evidence>
<reference evidence="1 2" key="1">
    <citation type="journal article" date="2010" name="Stand. Genomic Sci.">
        <title>Complete genome sequence of Vulcanisaeta distributa type strain (IC-017).</title>
        <authorList>
            <person name="Mavromatis K."/>
            <person name="Sikorski J."/>
            <person name="Pabst E."/>
            <person name="Teshima H."/>
            <person name="Lapidus A."/>
            <person name="Lucas S."/>
            <person name="Nolan M."/>
            <person name="Glavina Del Rio T."/>
            <person name="Cheng J.F."/>
            <person name="Bruce D."/>
            <person name="Goodwin L."/>
            <person name="Pitluck S."/>
            <person name="Liolios K."/>
            <person name="Ivanova N."/>
            <person name="Mikhailova N."/>
            <person name="Pati A."/>
            <person name="Chen A."/>
            <person name="Palaniappan K."/>
            <person name="Land M."/>
            <person name="Hauser L."/>
            <person name="Chang Y.J."/>
            <person name="Jeffries C.D."/>
            <person name="Rohde M."/>
            <person name="Spring S."/>
            <person name="Goker M."/>
            <person name="Wirth R."/>
            <person name="Woyke T."/>
            <person name="Bristow J."/>
            <person name="Eisen J.A."/>
            <person name="Markowitz V."/>
            <person name="Hugenholtz P."/>
            <person name="Klenk H.P."/>
            <person name="Kyrpides N.C."/>
        </authorList>
    </citation>
    <scope>NUCLEOTIDE SEQUENCE [LARGE SCALE GENOMIC DNA]</scope>
    <source>
        <strain evidence="2">DSM 14429 / JCM 11212 / NBRC 100878 / IC-017</strain>
    </source>
</reference>
<dbReference type="EMBL" id="CP002100">
    <property type="protein sequence ID" value="ADN51866.1"/>
    <property type="molecule type" value="Genomic_DNA"/>
</dbReference>
<dbReference type="GeneID" id="9753461"/>
<dbReference type="AlphaFoldDB" id="E1QS34"/>
<organism evidence="1 2">
    <name type="scientific">Vulcanisaeta distributa (strain DSM 14429 / JCM 11212 / NBRC 100878 / IC-017)</name>
    <dbReference type="NCBI Taxonomy" id="572478"/>
    <lineage>
        <taxon>Archaea</taxon>
        <taxon>Thermoproteota</taxon>
        <taxon>Thermoprotei</taxon>
        <taxon>Thermoproteales</taxon>
        <taxon>Thermoproteaceae</taxon>
        <taxon>Vulcanisaeta</taxon>
    </lineage>
</organism>
<evidence type="ECO:0000313" key="2">
    <source>
        <dbReference type="Proteomes" id="UP000006681"/>
    </source>
</evidence>
<dbReference type="HOGENOM" id="CLU_1369602_0_0_2"/>
<name>E1QS34_VULDI</name>
<proteinExistence type="predicted"/>
<gene>
    <name evidence="1" type="ordered locus">Vdis_2501</name>
</gene>
<dbReference type="KEGG" id="vdi:Vdis_2501"/>
<dbReference type="eggNOG" id="arCOG05656">
    <property type="taxonomic scope" value="Archaea"/>
</dbReference>
<dbReference type="STRING" id="572478.Vdis_2501"/>
<protein>
    <submittedName>
        <fullName evidence="1">Uncharacterized protein</fullName>
    </submittedName>
</protein>
<accession>E1QS34</accession>
<dbReference type="RefSeq" id="WP_013337591.1">
    <property type="nucleotide sequence ID" value="NC_014537.1"/>
</dbReference>
<keyword evidence="2" id="KW-1185">Reference proteome</keyword>